<accession>A0A9Q3KUI1</accession>
<dbReference type="AlphaFoldDB" id="A0A9Q3KUI1"/>
<evidence type="ECO:0000313" key="2">
    <source>
        <dbReference type="Proteomes" id="UP000765509"/>
    </source>
</evidence>
<dbReference type="Gene3D" id="3.30.420.10">
    <property type="entry name" value="Ribonuclease H-like superfamily/Ribonuclease H"/>
    <property type="match status" value="1"/>
</dbReference>
<dbReference type="GO" id="GO:0003676">
    <property type="term" value="F:nucleic acid binding"/>
    <property type="evidence" value="ECO:0007669"/>
    <property type="project" value="InterPro"/>
</dbReference>
<evidence type="ECO:0000313" key="1">
    <source>
        <dbReference type="EMBL" id="MBW0585535.1"/>
    </source>
</evidence>
<dbReference type="SUPFAM" id="SSF53098">
    <property type="entry name" value="Ribonuclease H-like"/>
    <property type="match status" value="1"/>
</dbReference>
<dbReference type="OrthoDB" id="2273864at2759"/>
<evidence type="ECO:0008006" key="3">
    <source>
        <dbReference type="Google" id="ProtNLM"/>
    </source>
</evidence>
<protein>
    <recommendedName>
        <fullName evidence="3">Integrase catalytic domain-containing protein</fullName>
    </recommendedName>
</protein>
<dbReference type="InterPro" id="IPR012337">
    <property type="entry name" value="RNaseH-like_sf"/>
</dbReference>
<dbReference type="Proteomes" id="UP000765509">
    <property type="component" value="Unassembled WGS sequence"/>
</dbReference>
<dbReference type="InterPro" id="IPR036397">
    <property type="entry name" value="RNaseH_sf"/>
</dbReference>
<dbReference type="EMBL" id="AVOT02121193">
    <property type="protein sequence ID" value="MBW0585535.1"/>
    <property type="molecule type" value="Genomic_DNA"/>
</dbReference>
<sequence>MDWVTGHPPIGDKSYNSCLVIVDRYSKTPKYLPCHKDDTSMGTALLLWSRVISHTGLFKKIIRDRVPNSHLHFGPIFKDGLGPTYHSKKSITLKQMDSQKE</sequence>
<name>A0A9Q3KUI1_9BASI</name>
<organism evidence="1 2">
    <name type="scientific">Austropuccinia psidii MF-1</name>
    <dbReference type="NCBI Taxonomy" id="1389203"/>
    <lineage>
        <taxon>Eukaryota</taxon>
        <taxon>Fungi</taxon>
        <taxon>Dikarya</taxon>
        <taxon>Basidiomycota</taxon>
        <taxon>Pucciniomycotina</taxon>
        <taxon>Pucciniomycetes</taxon>
        <taxon>Pucciniales</taxon>
        <taxon>Sphaerophragmiaceae</taxon>
        <taxon>Austropuccinia</taxon>
    </lineage>
</organism>
<gene>
    <name evidence="1" type="ORF">O181_125250</name>
</gene>
<keyword evidence="2" id="KW-1185">Reference proteome</keyword>
<reference evidence="1" key="1">
    <citation type="submission" date="2021-03" db="EMBL/GenBank/DDBJ databases">
        <title>Draft genome sequence of rust myrtle Austropuccinia psidii MF-1, a brazilian biotype.</title>
        <authorList>
            <person name="Quecine M.C."/>
            <person name="Pachon D.M.R."/>
            <person name="Bonatelli M.L."/>
            <person name="Correr F.H."/>
            <person name="Franceschini L.M."/>
            <person name="Leite T.F."/>
            <person name="Margarido G.R.A."/>
            <person name="Almeida C.A."/>
            <person name="Ferrarezi J.A."/>
            <person name="Labate C.A."/>
        </authorList>
    </citation>
    <scope>NUCLEOTIDE SEQUENCE</scope>
    <source>
        <strain evidence="1">MF-1</strain>
    </source>
</reference>
<comment type="caution">
    <text evidence="1">The sequence shown here is derived from an EMBL/GenBank/DDBJ whole genome shotgun (WGS) entry which is preliminary data.</text>
</comment>
<proteinExistence type="predicted"/>